<dbReference type="Gene3D" id="1.25.40.10">
    <property type="entry name" value="Tetratricopeptide repeat domain"/>
    <property type="match status" value="1"/>
</dbReference>
<name>A0A0N1EHG3_9HELI</name>
<comment type="catalytic activity">
    <reaction evidence="1 9">
        <text>a beta-lactam + H2O = a substituted beta-amino acid</text>
        <dbReference type="Rhea" id="RHEA:20401"/>
        <dbReference type="ChEBI" id="CHEBI:15377"/>
        <dbReference type="ChEBI" id="CHEBI:35627"/>
        <dbReference type="ChEBI" id="CHEBI:140347"/>
        <dbReference type="EC" id="3.5.2.6"/>
    </reaction>
</comment>
<dbReference type="PANTHER" id="PTHR13891">
    <property type="entry name" value="CYTOCHROME C OXIDASE ASSEMBLY FACTOR 7"/>
    <property type="match status" value="1"/>
</dbReference>
<dbReference type="GO" id="GO:0005576">
    <property type="term" value="C:extracellular region"/>
    <property type="evidence" value="ECO:0007669"/>
    <property type="project" value="UniProtKB-SubCell"/>
</dbReference>
<comment type="similarity">
    <text evidence="2 9">Belongs to the hcp beta-lactamase family.</text>
</comment>
<protein>
    <recommendedName>
        <fullName evidence="3 9">Beta-lactamase</fullName>
        <ecNumber evidence="3 9">3.5.2.6</ecNumber>
    </recommendedName>
</protein>
<keyword evidence="9" id="KW-0964">Secreted</keyword>
<evidence type="ECO:0000256" key="8">
    <source>
        <dbReference type="ARBA" id="ARBA00023251"/>
    </source>
</evidence>
<dbReference type="InterPro" id="IPR011990">
    <property type="entry name" value="TPR-like_helical_dom_sf"/>
</dbReference>
<evidence type="ECO:0000313" key="10">
    <source>
        <dbReference type="EMBL" id="KPH55220.1"/>
    </source>
</evidence>
<evidence type="ECO:0000256" key="4">
    <source>
        <dbReference type="ARBA" id="ARBA00022737"/>
    </source>
</evidence>
<keyword evidence="5 9" id="KW-0378">Hydrolase</keyword>
<accession>A0A0N1EHG3</accession>
<sequence length="84" mass="9515">MRKIVFLMALLSSLAFANTEFRSVLEKLCNEGYPESCFFLGALYSYGQSAVRQDRNKAVEFFRKACYLGDASGCTVLENLLKNR</sequence>
<keyword evidence="9" id="KW-0732">Signal</keyword>
<evidence type="ECO:0000256" key="7">
    <source>
        <dbReference type="ARBA" id="ARBA00023157"/>
    </source>
</evidence>
<dbReference type="GO" id="GO:0046677">
    <property type="term" value="P:response to antibiotic"/>
    <property type="evidence" value="ECO:0007669"/>
    <property type="project" value="UniProtKB-KW"/>
</dbReference>
<comment type="subcellular location">
    <subcellularLocation>
        <location evidence="9">Secreted</location>
    </subcellularLocation>
</comment>
<dbReference type="GO" id="GO:0008800">
    <property type="term" value="F:beta-lactamase activity"/>
    <property type="evidence" value="ECO:0007669"/>
    <property type="project" value="UniProtKB-UniRule"/>
</dbReference>
<dbReference type="InterPro" id="IPR040239">
    <property type="entry name" value="HcpB-like"/>
</dbReference>
<dbReference type="PATRIC" id="fig|35818.11.peg.1936"/>
<evidence type="ECO:0000256" key="1">
    <source>
        <dbReference type="ARBA" id="ARBA00001526"/>
    </source>
</evidence>
<dbReference type="PANTHER" id="PTHR13891:SF1">
    <property type="entry name" value="CYTOCHROME C OXIDASE ASSEMBLY FACTOR 7"/>
    <property type="match status" value="1"/>
</dbReference>
<organism evidence="10 11">
    <name type="scientific">Helicobacter pullorum</name>
    <dbReference type="NCBI Taxonomy" id="35818"/>
    <lineage>
        <taxon>Bacteria</taxon>
        <taxon>Pseudomonadati</taxon>
        <taxon>Campylobacterota</taxon>
        <taxon>Epsilonproteobacteria</taxon>
        <taxon>Campylobacterales</taxon>
        <taxon>Helicobacteraceae</taxon>
        <taxon>Helicobacter</taxon>
    </lineage>
</organism>
<dbReference type="RefSeq" id="WP_054198377.1">
    <property type="nucleotide sequence ID" value="NZ_JNOC01000051.1"/>
</dbReference>
<proteinExistence type="inferred from homology"/>
<evidence type="ECO:0000313" key="11">
    <source>
        <dbReference type="Proteomes" id="UP000037997"/>
    </source>
</evidence>
<reference evidence="10 11" key="1">
    <citation type="submission" date="2014-06" db="EMBL/GenBank/DDBJ databases">
        <title>Helicobacter pullorum isolates in fresh chicken meat - phenotypic and genotypic features.</title>
        <authorList>
            <person name="Borges V."/>
            <person name="Santos A."/>
            <person name="Correia C.B."/>
            <person name="Saraiva M."/>
            <person name="Menard A."/>
            <person name="Vieira L."/>
            <person name="Sampaio D.A."/>
            <person name="Gomes J.P."/>
            <person name="Oleastro M."/>
        </authorList>
    </citation>
    <scope>NUCLEOTIDE SEQUENCE [LARGE SCALE GENOMIC DNA]</scope>
    <source>
        <strain evidence="10 11">229334/12</strain>
    </source>
</reference>
<feature type="signal peptide" evidence="9">
    <location>
        <begin position="1"/>
        <end position="17"/>
    </location>
</feature>
<dbReference type="Pfam" id="PF08238">
    <property type="entry name" value="Sel1"/>
    <property type="match status" value="1"/>
</dbReference>
<gene>
    <name evidence="10" type="ORF">HPU229334_09785</name>
</gene>
<comment type="function">
    <text evidence="9">Hydrolyzes 6-aminopenicillinic acid and 7-aminocephalosporanic acid (ACA) derivatives.</text>
</comment>
<evidence type="ECO:0000256" key="9">
    <source>
        <dbReference type="RuleBase" id="RU366075"/>
    </source>
</evidence>
<dbReference type="Proteomes" id="UP000037997">
    <property type="component" value="Unassembled WGS sequence"/>
</dbReference>
<keyword evidence="6" id="KW-0802">TPR repeat</keyword>
<dbReference type="InterPro" id="IPR006597">
    <property type="entry name" value="Sel1-like"/>
</dbReference>
<evidence type="ECO:0000256" key="6">
    <source>
        <dbReference type="ARBA" id="ARBA00022803"/>
    </source>
</evidence>
<keyword evidence="7" id="KW-1015">Disulfide bond</keyword>
<evidence type="ECO:0000256" key="5">
    <source>
        <dbReference type="ARBA" id="ARBA00022801"/>
    </source>
</evidence>
<dbReference type="SUPFAM" id="SSF81901">
    <property type="entry name" value="HCP-like"/>
    <property type="match status" value="1"/>
</dbReference>
<dbReference type="SMART" id="SM00671">
    <property type="entry name" value="SEL1"/>
    <property type="match status" value="1"/>
</dbReference>
<keyword evidence="8" id="KW-0046">Antibiotic resistance</keyword>
<evidence type="ECO:0000256" key="2">
    <source>
        <dbReference type="ARBA" id="ARBA00008486"/>
    </source>
</evidence>
<dbReference type="EC" id="3.5.2.6" evidence="3 9"/>
<evidence type="ECO:0000256" key="3">
    <source>
        <dbReference type="ARBA" id="ARBA00012865"/>
    </source>
</evidence>
<keyword evidence="4" id="KW-0677">Repeat</keyword>
<dbReference type="EMBL" id="JNOC01000051">
    <property type="protein sequence ID" value="KPH55220.1"/>
    <property type="molecule type" value="Genomic_DNA"/>
</dbReference>
<feature type="chain" id="PRO_5036515089" description="Beta-lactamase" evidence="9">
    <location>
        <begin position="18"/>
        <end position="84"/>
    </location>
</feature>
<dbReference type="AlphaFoldDB" id="A0A0N1EHG3"/>
<comment type="caution">
    <text evidence="10">The sequence shown here is derived from an EMBL/GenBank/DDBJ whole genome shotgun (WGS) entry which is preliminary data.</text>
</comment>